<dbReference type="Proteomes" id="UP000000674">
    <property type="component" value="Chromosome"/>
</dbReference>
<name>A0B7T5_METTP</name>
<proteinExistence type="predicted"/>
<protein>
    <recommendedName>
        <fullName evidence="1">Type I restriction enzyme HindI endonuclease subunit-like C-terminal domain-containing protein</fullName>
    </recommendedName>
</protein>
<evidence type="ECO:0000313" key="3">
    <source>
        <dbReference type="Proteomes" id="UP000000674"/>
    </source>
</evidence>
<gene>
    <name evidence="2" type="ordered locus">Mthe_0973</name>
</gene>
<reference evidence="2 3" key="1">
    <citation type="submission" date="2006-10" db="EMBL/GenBank/DDBJ databases">
        <title>Complete sequence of Methanosaeta thermophila PT.</title>
        <authorList>
            <consortium name="US DOE Joint Genome Institute"/>
            <person name="Copeland A."/>
            <person name="Lucas S."/>
            <person name="Lapidus A."/>
            <person name="Barry K."/>
            <person name="Detter J.C."/>
            <person name="Glavina del Rio T."/>
            <person name="Hammon N."/>
            <person name="Israni S."/>
            <person name="Pitluck S."/>
            <person name="Chain P."/>
            <person name="Malfatti S."/>
            <person name="Shin M."/>
            <person name="Vergez L."/>
            <person name="Schmutz J."/>
            <person name="Larimer F."/>
            <person name="Land M."/>
            <person name="Hauser L."/>
            <person name="Kyrpides N."/>
            <person name="Kim E."/>
            <person name="Smith K.S."/>
            <person name="Ingram-Smith C."/>
            <person name="Richardson P."/>
        </authorList>
    </citation>
    <scope>NUCLEOTIDE SEQUENCE [LARGE SCALE GENOMIC DNA]</scope>
    <source>
        <strain evidence="3">DSM 6194 / JCM 14653 / NBRC 101360 / PT</strain>
    </source>
</reference>
<feature type="domain" description="Type I restriction enzyme HindI endonuclease subunit-like C-terminal" evidence="1">
    <location>
        <begin position="29"/>
        <end position="67"/>
    </location>
</feature>
<accession>A0B7T5</accession>
<dbReference type="EMBL" id="CP000477">
    <property type="protein sequence ID" value="ABK14759.1"/>
    <property type="molecule type" value="Genomic_DNA"/>
</dbReference>
<dbReference type="HOGENOM" id="CLU_2550336_0_0_2"/>
<dbReference type="Pfam" id="PF11867">
    <property type="entry name" value="T1RH-like_C"/>
    <property type="match status" value="1"/>
</dbReference>
<evidence type="ECO:0000313" key="2">
    <source>
        <dbReference type="EMBL" id="ABK14759.1"/>
    </source>
</evidence>
<organism evidence="2 3">
    <name type="scientific">Methanothrix thermoacetophila (strain DSM 6194 / JCM 14653 / NBRC 101360 / PT)</name>
    <name type="common">Methanosaeta thermophila</name>
    <dbReference type="NCBI Taxonomy" id="349307"/>
    <lineage>
        <taxon>Archaea</taxon>
        <taxon>Methanobacteriati</taxon>
        <taxon>Methanobacteriota</taxon>
        <taxon>Stenosarchaea group</taxon>
        <taxon>Methanomicrobia</taxon>
        <taxon>Methanotrichales</taxon>
        <taxon>Methanotrichaceae</taxon>
        <taxon>Methanothrix</taxon>
    </lineage>
</organism>
<sequence length="82" mass="9121">MECANLDQPSEMTLFASSRFFGSLPLSKATAQIRVKVKRILRRHGYPVDRQDEAVLTVLEQAEAVAAEWASRASHSDFNPSS</sequence>
<dbReference type="InterPro" id="IPR021810">
    <property type="entry name" value="T1RH-like_C"/>
</dbReference>
<dbReference type="AlphaFoldDB" id="A0B7T5"/>
<evidence type="ECO:0000259" key="1">
    <source>
        <dbReference type="Pfam" id="PF11867"/>
    </source>
</evidence>
<keyword evidence="3" id="KW-1185">Reference proteome</keyword>
<dbReference type="KEGG" id="mtp:Mthe_0973"/>